<name>A0A381JAN0_9CLOT</name>
<organism evidence="1 2">
    <name type="scientific">Clostridium putrefaciens</name>
    <dbReference type="NCBI Taxonomy" id="99675"/>
    <lineage>
        <taxon>Bacteria</taxon>
        <taxon>Bacillati</taxon>
        <taxon>Bacillota</taxon>
        <taxon>Clostridia</taxon>
        <taxon>Eubacteriales</taxon>
        <taxon>Clostridiaceae</taxon>
        <taxon>Clostridium</taxon>
    </lineage>
</organism>
<evidence type="ECO:0000313" key="2">
    <source>
        <dbReference type="Proteomes" id="UP000254664"/>
    </source>
</evidence>
<keyword evidence="1" id="KW-0489">Methyltransferase</keyword>
<keyword evidence="2" id="KW-1185">Reference proteome</keyword>
<dbReference type="Proteomes" id="UP000254664">
    <property type="component" value="Unassembled WGS sequence"/>
</dbReference>
<dbReference type="GO" id="GO:0008168">
    <property type="term" value="F:methyltransferase activity"/>
    <property type="evidence" value="ECO:0007669"/>
    <property type="project" value="UniProtKB-KW"/>
</dbReference>
<dbReference type="SUPFAM" id="SSF53335">
    <property type="entry name" value="S-adenosyl-L-methionine-dependent methyltransferases"/>
    <property type="match status" value="1"/>
</dbReference>
<keyword evidence="1" id="KW-0808">Transferase</keyword>
<reference evidence="1 2" key="1">
    <citation type="submission" date="2018-06" db="EMBL/GenBank/DDBJ databases">
        <authorList>
            <consortium name="Pathogen Informatics"/>
            <person name="Doyle S."/>
        </authorList>
    </citation>
    <scope>NUCLEOTIDE SEQUENCE [LARGE SCALE GENOMIC DNA]</scope>
    <source>
        <strain evidence="1 2">NCTC9836</strain>
    </source>
</reference>
<sequence>MLKPQGKFILCDAWIFTPIRQIMNVFIKFSDDGDVRIYSESEITKMFIESNFKNINWNKATKYTYICIGEK</sequence>
<proteinExistence type="predicted"/>
<dbReference type="Gene3D" id="3.40.50.150">
    <property type="entry name" value="Vaccinia Virus protein VP39"/>
    <property type="match status" value="1"/>
</dbReference>
<accession>A0A381JAN0</accession>
<dbReference type="InterPro" id="IPR029063">
    <property type="entry name" value="SAM-dependent_MTases_sf"/>
</dbReference>
<evidence type="ECO:0000313" key="1">
    <source>
        <dbReference type="EMBL" id="SUY48165.1"/>
    </source>
</evidence>
<dbReference type="EMBL" id="UFWZ01000001">
    <property type="protein sequence ID" value="SUY48165.1"/>
    <property type="molecule type" value="Genomic_DNA"/>
</dbReference>
<protein>
    <submittedName>
        <fullName evidence="1">Methyltransferase, 3-demethylubiquinone-9 3-methyltransferase</fullName>
    </submittedName>
</protein>
<dbReference type="GO" id="GO:0032259">
    <property type="term" value="P:methylation"/>
    <property type="evidence" value="ECO:0007669"/>
    <property type="project" value="UniProtKB-KW"/>
</dbReference>
<keyword evidence="1" id="KW-0830">Ubiquinone</keyword>
<dbReference type="AlphaFoldDB" id="A0A381JAN0"/>
<gene>
    <name evidence="1" type="ORF">NCTC9836_02541</name>
</gene>